<evidence type="ECO:0000259" key="2">
    <source>
        <dbReference type="Pfam" id="PF01364"/>
    </source>
</evidence>
<dbReference type="InterPro" id="IPR001769">
    <property type="entry name" value="Gingipain"/>
</dbReference>
<evidence type="ECO:0000313" key="5">
    <source>
        <dbReference type="EMBL" id="HEA86587.1"/>
    </source>
</evidence>
<feature type="domain" description="FlgD/Vpr Ig-like" evidence="4">
    <location>
        <begin position="1190"/>
        <end position="1241"/>
    </location>
</feature>
<keyword evidence="1" id="KW-0732">Signal</keyword>
<proteinExistence type="predicted"/>
<sequence length="1254" mass="138958">MTQNKTLSEQKGGQVKRLVFLTLSACLTIALGASFTRSFEYPATALQLGSQDGYTTVDFGMSAHISNLGEPDLPCLPYQVAIPADAEVTGLEIVSFKEEALPGTYKVLPAQHPIPWKKNYEPKPFVPPDPAVYSQNKVWPENPARFAHVGSMSGYRIASFLIYPVRYNPVEGRLYLVSEITVRLSYETGRHHTPAYTEMQLKMFGDQVKHLVLNPEDVDRFAPPKRTGSFGSRFLEPGNYEHVIMTSQQFADSLVWLRDWRTRLGWRSKIVILESICATYPGRDNAEKMRNFIKDADTTWGTIFVFIARPDYPANYYRVARAYGYDFFSDMYFSDLDGTWDRNNNNIFGELADSVDGYADVHVGMMTLNQFSEIANVRSKIIRYETAPDTTGGWWNKILLPNGVTFSDNYNDSIANASPTPPWFDLKMYYSGNGQIQPTPQRYCDSLNSGYTFNSVIAHGAPDLYDLNGSVTSQMMINLTNTNRLNCITAVSCNVGQWDLGSTNGDCIAENMFNHAPNGFIGVMMNYESGWVNVAEKLNYAIGYGFLGFRTARKIYQGEMISYGRNYWVPVILDSQKYRMEIMERNLFGEPATPIWRARPFVPVVSKPGAINIGNNIPVTITVQTPGFAPVESAMVVLQKPGETFVRGWTNASGQVTLLVSCLTPGFLKLAVSGANNIPYLDSIVVMSSGRYVSYLRHYINDAPPGGNGDSIINPGESFRIPMWVKNYGSLTANSVTARLRTSTAGVTVTDSVKTFGNIAGNDSAFNAQGFGMSVASGLPNRYPINCSLVCKDALDSTWISLFTLYVGAPSIVFVNHVVKDSMGSQPNGRLDPSETADLEITLSNSGLGNAYNVRAVLRSGDSRLSVTDSTAVYGNIPAGENATNRTDHFTVYASSAILPETPIPCTLYISADNGYASTAVFTIIVGEIRQVDPVPDNSEPPLYWAYDEVDILYPEHPTFEWVEIYGIGTRLSLTDDQTVQISLPPAFGPFIFYGQSYNQISICSNGWIAPGYTTATNYSNTALPNTDMPPLIAANWDDLYPPYGDSVWYYHDAANHRFIIEWDSVHYFSSSEWEKFEIILYDTTYAAEDGNSKFVIQYLTANRAGRSATVGIQDHTKTKYIQMLFDGAYHRGASPWVPGHAIKFSSDNPTGIAEDLGVTLLKDGRILAVAPSLFRRTTVIRYQIPQDGSAELRVFDASGRIVRTLVNGRMKAGTYTASWNGTDDNGSRVASGIYFIRLTTPETSVKVKTVLNR</sequence>
<name>A0A7C1SG41_UNCW3</name>
<reference evidence="5" key="1">
    <citation type="journal article" date="2020" name="mSystems">
        <title>Genome- and Community-Level Interaction Insights into Carbon Utilization and Element Cycling Functions of Hydrothermarchaeota in Hydrothermal Sediment.</title>
        <authorList>
            <person name="Zhou Z."/>
            <person name="Liu Y."/>
            <person name="Xu W."/>
            <person name="Pan J."/>
            <person name="Luo Z.H."/>
            <person name="Li M."/>
        </authorList>
    </citation>
    <scope>NUCLEOTIDE SEQUENCE [LARGE SCALE GENOMIC DNA]</scope>
    <source>
        <strain evidence="5">SpSt-265</strain>
    </source>
</reference>
<dbReference type="InterPro" id="IPR029030">
    <property type="entry name" value="Caspase-like_dom_sf"/>
</dbReference>
<dbReference type="InterPro" id="IPR012600">
    <property type="entry name" value="Propeptide_C25"/>
</dbReference>
<dbReference type="Gene3D" id="2.60.40.3800">
    <property type="match status" value="1"/>
</dbReference>
<accession>A0A7C1SG41</accession>
<feature type="domain" description="Gingipain" evidence="2">
    <location>
        <begin position="243"/>
        <end position="594"/>
    </location>
</feature>
<dbReference type="NCBIfam" id="TIGR04183">
    <property type="entry name" value="Por_Secre_tail"/>
    <property type="match status" value="1"/>
</dbReference>
<dbReference type="AlphaFoldDB" id="A0A7C1SG41"/>
<dbReference type="GO" id="GO:0006508">
    <property type="term" value="P:proteolysis"/>
    <property type="evidence" value="ECO:0007669"/>
    <property type="project" value="InterPro"/>
</dbReference>
<dbReference type="Pfam" id="PF13860">
    <property type="entry name" value="FlgD_ig"/>
    <property type="match status" value="1"/>
</dbReference>
<gene>
    <name evidence="5" type="ORF">ENP94_01075</name>
</gene>
<dbReference type="Pfam" id="PF08126">
    <property type="entry name" value="Propeptide_C25"/>
    <property type="match status" value="1"/>
</dbReference>
<dbReference type="InterPro" id="IPR029031">
    <property type="entry name" value="Gingipain_N_sf"/>
</dbReference>
<protein>
    <submittedName>
        <fullName evidence="5">T9SS type A sorting domain-containing protein</fullName>
    </submittedName>
</protein>
<dbReference type="InterPro" id="IPR038490">
    <property type="entry name" value="Gingipain_propep_sf"/>
</dbReference>
<feature type="domain" description="Gingipain propeptide" evidence="3">
    <location>
        <begin position="63"/>
        <end position="191"/>
    </location>
</feature>
<evidence type="ECO:0000256" key="1">
    <source>
        <dbReference type="ARBA" id="ARBA00022729"/>
    </source>
</evidence>
<dbReference type="Gene3D" id="2.60.40.4070">
    <property type="match status" value="1"/>
</dbReference>
<dbReference type="GO" id="GO:0004197">
    <property type="term" value="F:cysteine-type endopeptidase activity"/>
    <property type="evidence" value="ECO:0007669"/>
    <property type="project" value="InterPro"/>
</dbReference>
<evidence type="ECO:0000259" key="3">
    <source>
        <dbReference type="Pfam" id="PF08126"/>
    </source>
</evidence>
<comment type="caution">
    <text evidence="5">The sequence shown here is derived from an EMBL/GenBank/DDBJ whole genome shotgun (WGS) entry which is preliminary data.</text>
</comment>
<dbReference type="SUPFAM" id="SSF52129">
    <property type="entry name" value="Caspase-like"/>
    <property type="match status" value="1"/>
</dbReference>
<organism evidence="5">
    <name type="scientific">candidate division WOR-3 bacterium</name>
    <dbReference type="NCBI Taxonomy" id="2052148"/>
    <lineage>
        <taxon>Bacteria</taxon>
        <taxon>Bacteria division WOR-3</taxon>
    </lineage>
</organism>
<dbReference type="InterPro" id="IPR026444">
    <property type="entry name" value="Secre_tail"/>
</dbReference>
<dbReference type="EMBL" id="DSLG01000002">
    <property type="protein sequence ID" value="HEA86587.1"/>
    <property type="molecule type" value="Genomic_DNA"/>
</dbReference>
<dbReference type="Pfam" id="PF01364">
    <property type="entry name" value="Peptidase_C25"/>
    <property type="match status" value="1"/>
</dbReference>
<evidence type="ECO:0000259" key="4">
    <source>
        <dbReference type="Pfam" id="PF13860"/>
    </source>
</evidence>
<dbReference type="InterPro" id="IPR025965">
    <property type="entry name" value="FlgD/Vpr_Ig-like"/>
</dbReference>
<dbReference type="Gene3D" id="3.40.50.1460">
    <property type="match status" value="1"/>
</dbReference>
<dbReference type="Gene3D" id="3.40.50.10390">
    <property type="entry name" value="Gingipain r, domain 1"/>
    <property type="match status" value="1"/>
</dbReference>